<feature type="binding site" evidence="3">
    <location>
        <position position="256"/>
    </location>
    <ligand>
        <name>Zn(2+)</name>
        <dbReference type="ChEBI" id="CHEBI:29105"/>
    </ligand>
</feature>
<keyword evidence="3" id="KW-0862">Zinc</keyword>
<name>A0A2S5RFU6_9MOLU</name>
<dbReference type="CDD" id="cd01854">
    <property type="entry name" value="YjeQ_EngC"/>
    <property type="match status" value="1"/>
</dbReference>
<dbReference type="EC" id="3.6.1.-" evidence="3"/>
<dbReference type="Pfam" id="PF03193">
    <property type="entry name" value="RsgA_GTPase"/>
    <property type="match status" value="1"/>
</dbReference>
<keyword evidence="3" id="KW-0699">rRNA-binding</keyword>
<dbReference type="GO" id="GO:0042274">
    <property type="term" value="P:ribosomal small subunit biogenesis"/>
    <property type="evidence" value="ECO:0007669"/>
    <property type="project" value="UniProtKB-UniRule"/>
</dbReference>
<comment type="subcellular location">
    <subcellularLocation>
        <location evidence="3">Cytoplasm</location>
    </subcellularLocation>
</comment>
<dbReference type="InterPro" id="IPR027417">
    <property type="entry name" value="P-loop_NTPase"/>
</dbReference>
<dbReference type="InterPro" id="IPR010914">
    <property type="entry name" value="RsgA_GTPase_dom"/>
</dbReference>
<keyword evidence="3" id="KW-0690">Ribosome biogenesis</keyword>
<feature type="binding site" evidence="3">
    <location>
        <begin position="111"/>
        <end position="114"/>
    </location>
    <ligand>
        <name>GTP</name>
        <dbReference type="ChEBI" id="CHEBI:37565"/>
    </ligand>
</feature>
<dbReference type="PROSITE" id="PS50936">
    <property type="entry name" value="ENGC_GTPASE"/>
    <property type="match status" value="1"/>
</dbReference>
<comment type="cofactor">
    <cofactor evidence="3">
        <name>Zn(2+)</name>
        <dbReference type="ChEBI" id="CHEBI:29105"/>
    </cofactor>
    <text evidence="3">Binds 1 zinc ion per subunit.</text>
</comment>
<comment type="caution">
    <text evidence="6">The sequence shown here is derived from an EMBL/GenBank/DDBJ whole genome shotgun (WGS) entry which is preliminary data.</text>
</comment>
<evidence type="ECO:0000259" key="4">
    <source>
        <dbReference type="PROSITE" id="PS50936"/>
    </source>
</evidence>
<gene>
    <name evidence="6" type="primary">engC</name>
    <name evidence="3" type="synonym">rsgA</name>
    <name evidence="6" type="ORF">ELUCI_v1c04590</name>
</gene>
<dbReference type="Gene3D" id="3.40.50.300">
    <property type="entry name" value="P-loop containing nucleotide triphosphate hydrolases"/>
    <property type="match status" value="1"/>
</dbReference>
<dbReference type="RefSeq" id="WP_035026611.1">
    <property type="nucleotide sequence ID" value="NZ_PHNE01000001.1"/>
</dbReference>
<dbReference type="InterPro" id="IPR030378">
    <property type="entry name" value="G_CP_dom"/>
</dbReference>
<dbReference type="SUPFAM" id="SSF50249">
    <property type="entry name" value="Nucleic acid-binding proteins"/>
    <property type="match status" value="1"/>
</dbReference>
<evidence type="ECO:0000259" key="5">
    <source>
        <dbReference type="PROSITE" id="PS51721"/>
    </source>
</evidence>
<dbReference type="InterPro" id="IPR012340">
    <property type="entry name" value="NA-bd_OB-fold"/>
</dbReference>
<comment type="similarity">
    <text evidence="3">Belongs to the TRAFAC class YlqF/YawG GTPase family. RsgA subfamily.</text>
</comment>
<dbReference type="Gene3D" id="1.10.40.50">
    <property type="entry name" value="Probable gtpase engc, domain 3"/>
    <property type="match status" value="1"/>
</dbReference>
<keyword evidence="3" id="KW-0479">Metal-binding</keyword>
<keyword evidence="3" id="KW-0378">Hydrolase</keyword>
<dbReference type="AlphaFoldDB" id="A0A2S5RFU6"/>
<protein>
    <recommendedName>
        <fullName evidence="3">Small ribosomal subunit biogenesis GTPase RsgA</fullName>
        <ecNumber evidence="3">3.6.1.-</ecNumber>
    </recommendedName>
</protein>
<keyword evidence="1 3" id="KW-0547">Nucleotide-binding</keyword>
<sequence length="299" mass="34172">MKQGVIIKIGSNTSEVLVDNKIYQASLKGGILQTTIPMVGDFVEFEMIDSRQIMIIKIAQRKSELYRPKIANVDQIGIVAALKEPKLDHFVLLKMMAYLNSQNIQAFIIFTKKDLLNHDDEQTKMAMQWFVKLNIPIIVLNNQDVDRQELNKLENILKDKITVLTGQTGAGKSTTINHFLKFEDQIKTQEISKALNRGKHTTTSICLYQLPKNILIGDTPGFSSFEIKNISPELIASTFAPFQELHANCKFRNCLHDNEIKCAVKQALIEDKLPKFIYDDYIKIISEIKLKKETTTWKK</sequence>
<feature type="domain" description="CP-type G" evidence="5">
    <location>
        <begin position="62"/>
        <end position="225"/>
    </location>
</feature>
<comment type="subunit">
    <text evidence="3">Monomer. Associates with 30S ribosomal subunit, binds 16S rRNA.</text>
</comment>
<dbReference type="Gene3D" id="2.40.50.140">
    <property type="entry name" value="Nucleic acid-binding proteins"/>
    <property type="match status" value="1"/>
</dbReference>
<dbReference type="HAMAP" id="MF_01820">
    <property type="entry name" value="GTPase_RsgA"/>
    <property type="match status" value="1"/>
</dbReference>
<dbReference type="STRING" id="1399797.GCA_000518285_02080"/>
<feature type="binding site" evidence="3">
    <location>
        <position position="262"/>
    </location>
    <ligand>
        <name>Zn(2+)</name>
        <dbReference type="ChEBI" id="CHEBI:29105"/>
    </ligand>
</feature>
<organism evidence="6 7">
    <name type="scientific">Williamsoniiplasma lucivorax</name>
    <dbReference type="NCBI Taxonomy" id="209274"/>
    <lineage>
        <taxon>Bacteria</taxon>
        <taxon>Bacillati</taxon>
        <taxon>Mycoplasmatota</taxon>
        <taxon>Mollicutes</taxon>
        <taxon>Entomoplasmatales</taxon>
        <taxon>Williamsoniiplasma</taxon>
    </lineage>
</organism>
<feature type="binding site" evidence="3">
    <location>
        <position position="254"/>
    </location>
    <ligand>
        <name>Zn(2+)</name>
        <dbReference type="ChEBI" id="CHEBI:29105"/>
    </ligand>
</feature>
<dbReference type="InterPro" id="IPR004881">
    <property type="entry name" value="Ribosome_biogen_GTPase_RsgA"/>
</dbReference>
<dbReference type="SUPFAM" id="SSF52540">
    <property type="entry name" value="P-loop containing nucleoside triphosphate hydrolases"/>
    <property type="match status" value="1"/>
</dbReference>
<comment type="function">
    <text evidence="3">One of several proteins that assist in the late maturation steps of the functional core of the 30S ribosomal subunit. Helps release RbfA from mature subunits. May play a role in the assembly of ribosomal proteins into the subunit. Circularly permuted GTPase that catalyzes slow GTP hydrolysis, GTPase activity is stimulated by the 30S ribosomal subunit.</text>
</comment>
<dbReference type="GO" id="GO:0046872">
    <property type="term" value="F:metal ion binding"/>
    <property type="evidence" value="ECO:0007669"/>
    <property type="project" value="UniProtKB-KW"/>
</dbReference>
<dbReference type="PANTHER" id="PTHR32120:SF11">
    <property type="entry name" value="SMALL RIBOSOMAL SUBUNIT BIOGENESIS GTPASE RSGA 1, MITOCHONDRIAL-RELATED"/>
    <property type="match status" value="1"/>
</dbReference>
<dbReference type="GO" id="GO:0019843">
    <property type="term" value="F:rRNA binding"/>
    <property type="evidence" value="ECO:0007669"/>
    <property type="project" value="UniProtKB-KW"/>
</dbReference>
<feature type="binding site" evidence="3">
    <location>
        <begin position="166"/>
        <end position="174"/>
    </location>
    <ligand>
        <name>GTP</name>
        <dbReference type="ChEBI" id="CHEBI:37565"/>
    </ligand>
</feature>
<keyword evidence="7" id="KW-1185">Reference proteome</keyword>
<dbReference type="GO" id="GO:0005737">
    <property type="term" value="C:cytoplasm"/>
    <property type="evidence" value="ECO:0007669"/>
    <property type="project" value="UniProtKB-SubCell"/>
</dbReference>
<dbReference type="GO" id="GO:0005525">
    <property type="term" value="F:GTP binding"/>
    <property type="evidence" value="ECO:0007669"/>
    <property type="project" value="UniProtKB-UniRule"/>
</dbReference>
<keyword evidence="3" id="KW-0694">RNA-binding</keyword>
<evidence type="ECO:0000256" key="2">
    <source>
        <dbReference type="ARBA" id="ARBA00023134"/>
    </source>
</evidence>
<dbReference type="GO" id="GO:0003924">
    <property type="term" value="F:GTPase activity"/>
    <property type="evidence" value="ECO:0007669"/>
    <property type="project" value="UniProtKB-UniRule"/>
</dbReference>
<accession>A0A2S5RFU6</accession>
<keyword evidence="3" id="KW-0963">Cytoplasm</keyword>
<reference evidence="6 7" key="1">
    <citation type="submission" date="2017-11" db="EMBL/GenBank/DDBJ databases">
        <title>Genome sequence of Entomoplasma lucivorax PIPN-2 (ATCC 49196).</title>
        <authorList>
            <person name="Lo W.-S."/>
            <person name="Gasparich G.E."/>
            <person name="Kuo C.-H."/>
        </authorList>
    </citation>
    <scope>NUCLEOTIDE SEQUENCE [LARGE SCALE GENOMIC DNA]</scope>
    <source>
        <strain evidence="6 7">PIPN-2</strain>
    </source>
</reference>
<evidence type="ECO:0000313" key="6">
    <source>
        <dbReference type="EMBL" id="PPE06168.1"/>
    </source>
</evidence>
<keyword evidence="2 3" id="KW-0342">GTP-binding</keyword>
<feature type="binding site" evidence="3">
    <location>
        <position position="249"/>
    </location>
    <ligand>
        <name>Zn(2+)</name>
        <dbReference type="ChEBI" id="CHEBI:29105"/>
    </ligand>
</feature>
<evidence type="ECO:0000256" key="1">
    <source>
        <dbReference type="ARBA" id="ARBA00022741"/>
    </source>
</evidence>
<evidence type="ECO:0000313" key="7">
    <source>
        <dbReference type="Proteomes" id="UP000237865"/>
    </source>
</evidence>
<dbReference type="NCBIfam" id="TIGR00157">
    <property type="entry name" value="ribosome small subunit-dependent GTPase A"/>
    <property type="match status" value="1"/>
</dbReference>
<dbReference type="PANTHER" id="PTHR32120">
    <property type="entry name" value="SMALL RIBOSOMAL SUBUNIT BIOGENESIS GTPASE RSGA"/>
    <property type="match status" value="1"/>
</dbReference>
<dbReference type="Proteomes" id="UP000237865">
    <property type="component" value="Unassembled WGS sequence"/>
</dbReference>
<proteinExistence type="inferred from homology"/>
<evidence type="ECO:0000256" key="3">
    <source>
        <dbReference type="HAMAP-Rule" id="MF_01820"/>
    </source>
</evidence>
<feature type="domain" description="EngC GTPase" evidence="4">
    <location>
        <begin position="71"/>
        <end position="223"/>
    </location>
</feature>
<dbReference type="PROSITE" id="PS51721">
    <property type="entry name" value="G_CP"/>
    <property type="match status" value="1"/>
</dbReference>
<dbReference type="EMBL" id="PHNE01000001">
    <property type="protein sequence ID" value="PPE06168.1"/>
    <property type="molecule type" value="Genomic_DNA"/>
</dbReference>